<feature type="binding site" evidence="3">
    <location>
        <position position="166"/>
    </location>
    <ligand>
        <name>a divalent metal cation</name>
        <dbReference type="ChEBI" id="CHEBI:60240"/>
        <label>2</label>
    </ligand>
</feature>
<dbReference type="PROSITE" id="PS01091">
    <property type="entry name" value="TATD_3"/>
    <property type="match status" value="1"/>
</dbReference>
<keyword evidence="2" id="KW-0378">Hydrolase</keyword>
<evidence type="ECO:0000313" key="4">
    <source>
        <dbReference type="EMBL" id="OGN08060.1"/>
    </source>
</evidence>
<dbReference type="GO" id="GO:0046872">
    <property type="term" value="F:metal ion binding"/>
    <property type="evidence" value="ECO:0007669"/>
    <property type="project" value="UniProtKB-KW"/>
</dbReference>
<sequence length="265" mass="29730">MKIFDTHCHLQFSQYDSDREEVIKRALDADMGMTCVGTDYETSRKAVELAERYDNIWASVGLHPNDIEQMPHVNCQMFEVLLASPKVVAVGEVGLDYYRTPEPEKQKLQREVLCQFSDIASHHNKPLIIHCRNGSAGLATSTHEDMVEILSQRANSKGQVLSGVIHSFTGTWLQAQKYLELGFYIGLNGIITFTVQHNESVIKIPLEKILLETDAPFLAPASHRGERNEPVFVSEVARKVGDLKGINIEKVLAQTTHNAKTLFGR</sequence>
<evidence type="ECO:0008006" key="6">
    <source>
        <dbReference type="Google" id="ProtNLM"/>
    </source>
</evidence>
<reference evidence="4 5" key="1">
    <citation type="journal article" date="2016" name="Nat. Commun.">
        <title>Thousands of microbial genomes shed light on interconnected biogeochemical processes in an aquifer system.</title>
        <authorList>
            <person name="Anantharaman K."/>
            <person name="Brown C.T."/>
            <person name="Hug L.A."/>
            <person name="Sharon I."/>
            <person name="Castelle C.J."/>
            <person name="Probst A.J."/>
            <person name="Thomas B.C."/>
            <person name="Singh A."/>
            <person name="Wilkins M.J."/>
            <person name="Karaoz U."/>
            <person name="Brodie E.L."/>
            <person name="Williams K.H."/>
            <person name="Hubbard S.S."/>
            <person name="Banfield J.F."/>
        </authorList>
    </citation>
    <scope>NUCLEOTIDE SEQUENCE [LARGE SCALE GENOMIC DNA]</scope>
</reference>
<dbReference type="EMBL" id="MGJL01000012">
    <property type="protein sequence ID" value="OGN08060.1"/>
    <property type="molecule type" value="Genomic_DNA"/>
</dbReference>
<evidence type="ECO:0000256" key="2">
    <source>
        <dbReference type="ARBA" id="ARBA00022801"/>
    </source>
</evidence>
<dbReference type="Proteomes" id="UP000178023">
    <property type="component" value="Unassembled WGS sequence"/>
</dbReference>
<keyword evidence="1 3" id="KW-0479">Metal-binding</keyword>
<dbReference type="PIRSF" id="PIRSF005902">
    <property type="entry name" value="DNase_TatD"/>
    <property type="match status" value="1"/>
</dbReference>
<organism evidence="4 5">
    <name type="scientific">Candidatus Yanofskybacteria bacterium RIFCSPHIGHO2_01_FULL_45_42</name>
    <dbReference type="NCBI Taxonomy" id="1802671"/>
    <lineage>
        <taxon>Bacteria</taxon>
        <taxon>Candidatus Yanofskyibacteriota</taxon>
    </lineage>
</organism>
<feature type="binding site" evidence="3">
    <location>
        <position position="214"/>
    </location>
    <ligand>
        <name>a divalent metal cation</name>
        <dbReference type="ChEBI" id="CHEBI:60240"/>
        <label>1</label>
    </ligand>
</feature>
<dbReference type="InterPro" id="IPR001130">
    <property type="entry name" value="TatD-like"/>
</dbReference>
<feature type="binding site" evidence="3">
    <location>
        <position position="9"/>
    </location>
    <ligand>
        <name>a divalent metal cation</name>
        <dbReference type="ChEBI" id="CHEBI:60240"/>
        <label>1</label>
    </ligand>
</feature>
<dbReference type="PANTHER" id="PTHR46124:SF2">
    <property type="entry name" value="D-AMINOACYL-TRNA DEACYLASE"/>
    <property type="match status" value="1"/>
</dbReference>
<dbReference type="Pfam" id="PF01026">
    <property type="entry name" value="TatD_DNase"/>
    <property type="match status" value="1"/>
</dbReference>
<protein>
    <recommendedName>
        <fullName evidence="6">Hydrolase TatD</fullName>
    </recommendedName>
</protein>
<dbReference type="InterPro" id="IPR032466">
    <property type="entry name" value="Metal_Hydrolase"/>
</dbReference>
<dbReference type="Gene3D" id="3.20.20.140">
    <property type="entry name" value="Metal-dependent hydrolases"/>
    <property type="match status" value="1"/>
</dbReference>
<dbReference type="InterPro" id="IPR018228">
    <property type="entry name" value="DNase_TatD-rel_CS"/>
</dbReference>
<feature type="binding site" evidence="3">
    <location>
        <position position="92"/>
    </location>
    <ligand>
        <name>a divalent metal cation</name>
        <dbReference type="ChEBI" id="CHEBI:60240"/>
        <label>1</label>
    </ligand>
</feature>
<evidence type="ECO:0000256" key="1">
    <source>
        <dbReference type="ARBA" id="ARBA00022723"/>
    </source>
</evidence>
<dbReference type="InterPro" id="IPR015991">
    <property type="entry name" value="TatD/YcfH-like"/>
</dbReference>
<dbReference type="NCBIfam" id="TIGR00010">
    <property type="entry name" value="YchF/TatD family DNA exonuclease"/>
    <property type="match status" value="1"/>
</dbReference>
<feature type="binding site" evidence="3">
    <location>
        <position position="130"/>
    </location>
    <ligand>
        <name>a divalent metal cation</name>
        <dbReference type="ChEBI" id="CHEBI:60240"/>
        <label>2</label>
    </ligand>
</feature>
<comment type="caution">
    <text evidence="4">The sequence shown here is derived from an EMBL/GenBank/DDBJ whole genome shotgun (WGS) entry which is preliminary data.</text>
</comment>
<evidence type="ECO:0000313" key="5">
    <source>
        <dbReference type="Proteomes" id="UP000178023"/>
    </source>
</evidence>
<dbReference type="PANTHER" id="PTHR46124">
    <property type="entry name" value="D-AMINOACYL-TRNA DEACYLASE"/>
    <property type="match status" value="1"/>
</dbReference>
<dbReference type="GO" id="GO:0004536">
    <property type="term" value="F:DNA nuclease activity"/>
    <property type="evidence" value="ECO:0007669"/>
    <property type="project" value="InterPro"/>
</dbReference>
<dbReference type="CDD" id="cd01310">
    <property type="entry name" value="TatD_DNAse"/>
    <property type="match status" value="1"/>
</dbReference>
<dbReference type="AlphaFoldDB" id="A0A1F8F682"/>
<dbReference type="SUPFAM" id="SSF51556">
    <property type="entry name" value="Metallo-dependent hydrolases"/>
    <property type="match status" value="1"/>
</dbReference>
<accession>A0A1F8F682</accession>
<feature type="binding site" evidence="3">
    <location>
        <position position="7"/>
    </location>
    <ligand>
        <name>a divalent metal cation</name>
        <dbReference type="ChEBI" id="CHEBI:60240"/>
        <label>1</label>
    </ligand>
</feature>
<proteinExistence type="predicted"/>
<evidence type="ECO:0000256" key="3">
    <source>
        <dbReference type="PIRSR" id="PIRSR005902-1"/>
    </source>
</evidence>
<dbReference type="GO" id="GO:0016788">
    <property type="term" value="F:hydrolase activity, acting on ester bonds"/>
    <property type="evidence" value="ECO:0007669"/>
    <property type="project" value="InterPro"/>
</dbReference>
<gene>
    <name evidence="4" type="ORF">A2750_01170</name>
</gene>
<dbReference type="FunFam" id="3.20.20.140:FF:000005">
    <property type="entry name" value="TatD family hydrolase"/>
    <property type="match status" value="1"/>
</dbReference>
<name>A0A1F8F682_9BACT</name>